<feature type="transmembrane region" description="Helical" evidence="7">
    <location>
        <begin position="395"/>
        <end position="418"/>
    </location>
</feature>
<evidence type="ECO:0000256" key="6">
    <source>
        <dbReference type="ARBA" id="ARBA00023136"/>
    </source>
</evidence>
<reference evidence="8 9" key="1">
    <citation type="journal article" date="2017" name="Curr. Biol.">
        <title>The Evolution of Venom by Co-option of Single-Copy Genes.</title>
        <authorList>
            <person name="Martinson E.O."/>
            <person name="Mrinalini"/>
            <person name="Kelkar Y.D."/>
            <person name="Chang C.H."/>
            <person name="Werren J.H."/>
        </authorList>
    </citation>
    <scope>NUCLEOTIDE SEQUENCE [LARGE SCALE GENOMIC DNA]</scope>
    <source>
        <strain evidence="8 9">Alberta</strain>
        <tissue evidence="8">Whole body</tissue>
    </source>
</reference>
<evidence type="ECO:0000256" key="2">
    <source>
        <dbReference type="ARBA" id="ARBA00006148"/>
    </source>
</evidence>
<dbReference type="PRINTS" id="PR00173">
    <property type="entry name" value="EDTRNSPORT"/>
</dbReference>
<dbReference type="EMBL" id="NNAY01000126">
    <property type="protein sequence ID" value="OXU30733.1"/>
    <property type="molecule type" value="Genomic_DNA"/>
</dbReference>
<dbReference type="PANTHER" id="PTHR11958">
    <property type="entry name" value="SODIUM/DICARBOXYLATE SYMPORTER-RELATED"/>
    <property type="match status" value="1"/>
</dbReference>
<dbReference type="InterPro" id="IPR036458">
    <property type="entry name" value="Na:dicarbo_symporter_sf"/>
</dbReference>
<proteinExistence type="inferred from homology"/>
<dbReference type="SUPFAM" id="SSF118215">
    <property type="entry name" value="Proton glutamate symport protein"/>
    <property type="match status" value="1"/>
</dbReference>
<keyword evidence="6 7" id="KW-0472">Membrane</keyword>
<gene>
    <name evidence="8" type="ORF">TSAR_002018</name>
</gene>
<evidence type="ECO:0000256" key="4">
    <source>
        <dbReference type="ARBA" id="ARBA00022692"/>
    </source>
</evidence>
<keyword evidence="4 7" id="KW-0812">Transmembrane</keyword>
<dbReference type="GO" id="GO:0015175">
    <property type="term" value="F:neutral L-amino acid transmembrane transporter activity"/>
    <property type="evidence" value="ECO:0007669"/>
    <property type="project" value="TreeGrafter"/>
</dbReference>
<keyword evidence="5 7" id="KW-1133">Transmembrane helix</keyword>
<dbReference type="OrthoDB" id="5877963at2759"/>
<dbReference type="AlphaFoldDB" id="A0A232FJG8"/>
<evidence type="ECO:0000256" key="1">
    <source>
        <dbReference type="ARBA" id="ARBA00004141"/>
    </source>
</evidence>
<dbReference type="STRING" id="543379.A0A232FJG8"/>
<evidence type="ECO:0000313" key="8">
    <source>
        <dbReference type="EMBL" id="OXU30733.1"/>
    </source>
</evidence>
<feature type="transmembrane region" description="Helical" evidence="7">
    <location>
        <begin position="215"/>
        <end position="243"/>
    </location>
</feature>
<feature type="transmembrane region" description="Helical" evidence="7">
    <location>
        <begin position="46"/>
        <end position="68"/>
    </location>
</feature>
<comment type="caution">
    <text evidence="8">The sequence shown here is derived from an EMBL/GenBank/DDBJ whole genome shotgun (WGS) entry which is preliminary data.</text>
</comment>
<dbReference type="GO" id="GO:0005313">
    <property type="term" value="F:L-glutamate transmembrane transporter activity"/>
    <property type="evidence" value="ECO:0007669"/>
    <property type="project" value="TreeGrafter"/>
</dbReference>
<evidence type="ECO:0000256" key="5">
    <source>
        <dbReference type="ARBA" id="ARBA00022989"/>
    </source>
</evidence>
<keyword evidence="3 7" id="KW-0813">Transport</keyword>
<dbReference type="Pfam" id="PF00375">
    <property type="entry name" value="SDF"/>
    <property type="match status" value="1"/>
</dbReference>
<dbReference type="InterPro" id="IPR050746">
    <property type="entry name" value="DAACS"/>
</dbReference>
<organism evidence="8 9">
    <name type="scientific">Trichomalopsis sarcophagae</name>
    <dbReference type="NCBI Taxonomy" id="543379"/>
    <lineage>
        <taxon>Eukaryota</taxon>
        <taxon>Metazoa</taxon>
        <taxon>Ecdysozoa</taxon>
        <taxon>Arthropoda</taxon>
        <taxon>Hexapoda</taxon>
        <taxon>Insecta</taxon>
        <taxon>Pterygota</taxon>
        <taxon>Neoptera</taxon>
        <taxon>Endopterygota</taxon>
        <taxon>Hymenoptera</taxon>
        <taxon>Apocrita</taxon>
        <taxon>Proctotrupomorpha</taxon>
        <taxon>Chalcidoidea</taxon>
        <taxon>Pteromalidae</taxon>
        <taxon>Pteromalinae</taxon>
        <taxon>Trichomalopsis</taxon>
    </lineage>
</organism>
<comment type="subcellular location">
    <subcellularLocation>
        <location evidence="1 7">Membrane</location>
        <topology evidence="1 7">Multi-pass membrane protein</topology>
    </subcellularLocation>
</comment>
<feature type="transmembrane region" description="Helical" evidence="7">
    <location>
        <begin position="80"/>
        <end position="98"/>
    </location>
</feature>
<feature type="transmembrane region" description="Helical" evidence="7">
    <location>
        <begin position="7"/>
        <end position="26"/>
    </location>
</feature>
<name>A0A232FJG8_9HYME</name>
<dbReference type="Gene3D" id="1.10.3860.10">
    <property type="entry name" value="Sodium:dicarboxylate symporter"/>
    <property type="match status" value="1"/>
</dbReference>
<dbReference type="GO" id="GO:0005886">
    <property type="term" value="C:plasma membrane"/>
    <property type="evidence" value="ECO:0007669"/>
    <property type="project" value="TreeGrafter"/>
</dbReference>
<evidence type="ECO:0000256" key="7">
    <source>
        <dbReference type="RuleBase" id="RU361216"/>
    </source>
</evidence>
<dbReference type="Proteomes" id="UP000215335">
    <property type="component" value="Unassembled WGS sequence"/>
</dbReference>
<dbReference type="GO" id="GO:0015501">
    <property type="term" value="F:glutamate:sodium symporter activity"/>
    <property type="evidence" value="ECO:0007669"/>
    <property type="project" value="TreeGrafter"/>
</dbReference>
<feature type="transmembrane region" description="Helical" evidence="7">
    <location>
        <begin position="263"/>
        <end position="287"/>
    </location>
</feature>
<comment type="similarity">
    <text evidence="2 7">Belongs to the dicarboxylate/amino acid:cation symporter (DAACS) (TC 2.A.23) family.</text>
</comment>
<keyword evidence="7" id="KW-0769">Symport</keyword>
<evidence type="ECO:0000256" key="3">
    <source>
        <dbReference type="ARBA" id="ARBA00022448"/>
    </source>
</evidence>
<keyword evidence="9" id="KW-1185">Reference proteome</keyword>
<sequence length="471" mass="51244">MWRPGPTIQIFLGILSGIILGLSLKFGTDQPWTDRQLMYLQFPGELFLRTVNCLILPLVMTSIVSSSSSLGKSGSIGRKALCYYITTTTLGIILSVLLSQTIRPGEWGAKEANGTDVSPEMQVNFVTVDTILDLIRNLLPENLVQACLSQYQTVLVKPQPKNVSTVEKMDISVYDMEISHEYRQGTNVLGLVFFGLVFGLTLGTMPDEQKQPLQAFFHSLAAATANIIDWVIKAAPIAVTFLISSKILRSQESGGLEAARLGIFVLTVFAGLLIQAFFVLPLIYFVCSGRRSPYKVLVKIGPALVTAFGTSSSTATVPTTIRCLDKLGVDRQVSRFIVPIGATINMDGIALYETIGALFIMQMRGLDLSLVQTIAISITCTLSCIGAAGMPSGGYAMLITVLNSLGIPAEDVTLIIAVDTFVDRFRTMVNIVADTLGAGLISVLVKNERKQSDNNKIYEMVDVTYRQRDTD</sequence>
<evidence type="ECO:0000313" key="9">
    <source>
        <dbReference type="Proteomes" id="UP000215335"/>
    </source>
</evidence>
<feature type="transmembrane region" description="Helical" evidence="7">
    <location>
        <begin position="185"/>
        <end position="203"/>
    </location>
</feature>
<dbReference type="InterPro" id="IPR001991">
    <property type="entry name" value="Na-dicarboxylate_symporter"/>
</dbReference>
<protein>
    <recommendedName>
        <fullName evidence="7">Amino acid transporter</fullName>
    </recommendedName>
</protein>
<feature type="transmembrane region" description="Helical" evidence="7">
    <location>
        <begin position="368"/>
        <end position="389"/>
    </location>
</feature>
<accession>A0A232FJG8</accession>
<dbReference type="PANTHER" id="PTHR11958:SF63">
    <property type="entry name" value="AMINO ACID TRANSPORTER"/>
    <property type="match status" value="1"/>
</dbReference>